<proteinExistence type="predicted"/>
<accession>A0ABM1T1T8</accession>
<evidence type="ECO:0000313" key="3">
    <source>
        <dbReference type="RefSeq" id="XP_022249844.1"/>
    </source>
</evidence>
<gene>
    <name evidence="3" type="primary">LOC111087457</name>
</gene>
<feature type="transmembrane region" description="Helical" evidence="1">
    <location>
        <begin position="24"/>
        <end position="44"/>
    </location>
</feature>
<feature type="transmembrane region" description="Helical" evidence="1">
    <location>
        <begin position="195"/>
        <end position="213"/>
    </location>
</feature>
<keyword evidence="1" id="KW-0472">Membrane</keyword>
<reference evidence="3" key="1">
    <citation type="submission" date="2025-08" db="UniProtKB">
        <authorList>
            <consortium name="RefSeq"/>
        </authorList>
    </citation>
    <scope>IDENTIFICATION</scope>
    <source>
        <tissue evidence="3">Muscle</tissue>
    </source>
</reference>
<evidence type="ECO:0000256" key="1">
    <source>
        <dbReference type="SAM" id="Phobius"/>
    </source>
</evidence>
<dbReference type="Proteomes" id="UP000694941">
    <property type="component" value="Unplaced"/>
</dbReference>
<feature type="transmembrane region" description="Helical" evidence="1">
    <location>
        <begin position="150"/>
        <end position="169"/>
    </location>
</feature>
<sequence>MEGSEEVMSAAVGKTILQKHIQPLLGVVLLLGFTVVAVCMPKYINAVNVSGDVYGGLLFLSLGCLVVLSLATVLNWLVQHKTLRCTTGQARAAIIPGLLLAGSGFLVLFSRDRYRVPCHLQEPICALLFPVALVVSFFCGGSGGFSLHKVVSFVGVLSGLFLSIVSQILDTSYCYGSVTISWLKNDLMWDTNVQALWTLVGCGGLVLFVVGQWKSKNLLSEQEEPKEEKDVTKQTEIAGKCWSNAITLATVVQFSTTIVVVALFWVDIFWPLGKAGSAEEMIKLLRNTFRCHFSSEQGCEEVALFGWVLLLLYSVFLPLLLVALHIFQDLPQLMAVETLALPLSIIWCGAEHSFRVETGFALIGLLLMSVSILIYRQFSEPKSTAKYVCLEQS</sequence>
<dbReference type="GeneID" id="111087457"/>
<keyword evidence="1" id="KW-0812">Transmembrane</keyword>
<keyword evidence="1" id="KW-1133">Transmembrane helix</keyword>
<feature type="transmembrane region" description="Helical" evidence="1">
    <location>
        <begin position="245"/>
        <end position="266"/>
    </location>
</feature>
<name>A0ABM1T1T8_LIMPO</name>
<feature type="transmembrane region" description="Helical" evidence="1">
    <location>
        <begin position="360"/>
        <end position="378"/>
    </location>
</feature>
<organism evidence="2 3">
    <name type="scientific">Limulus polyphemus</name>
    <name type="common">Atlantic horseshoe crab</name>
    <dbReference type="NCBI Taxonomy" id="6850"/>
    <lineage>
        <taxon>Eukaryota</taxon>
        <taxon>Metazoa</taxon>
        <taxon>Ecdysozoa</taxon>
        <taxon>Arthropoda</taxon>
        <taxon>Chelicerata</taxon>
        <taxon>Merostomata</taxon>
        <taxon>Xiphosura</taxon>
        <taxon>Limulidae</taxon>
        <taxon>Limulus</taxon>
    </lineage>
</organism>
<dbReference type="RefSeq" id="XP_022249844.1">
    <property type="nucleotide sequence ID" value="XM_022394136.1"/>
</dbReference>
<feature type="transmembrane region" description="Helical" evidence="1">
    <location>
        <begin position="120"/>
        <end position="138"/>
    </location>
</feature>
<protein>
    <submittedName>
        <fullName evidence="3">Uncharacterized protein LOC111087457</fullName>
    </submittedName>
</protein>
<feature type="transmembrane region" description="Helical" evidence="1">
    <location>
        <begin position="56"/>
        <end position="78"/>
    </location>
</feature>
<feature type="transmembrane region" description="Helical" evidence="1">
    <location>
        <begin position="304"/>
        <end position="327"/>
    </location>
</feature>
<feature type="transmembrane region" description="Helical" evidence="1">
    <location>
        <begin position="90"/>
        <end position="108"/>
    </location>
</feature>
<keyword evidence="2" id="KW-1185">Reference proteome</keyword>
<evidence type="ECO:0000313" key="2">
    <source>
        <dbReference type="Proteomes" id="UP000694941"/>
    </source>
</evidence>